<dbReference type="KEGG" id="chya:V22_40100"/>
<evidence type="ECO:0000313" key="2">
    <source>
        <dbReference type="Proteomes" id="UP000319976"/>
    </source>
</evidence>
<dbReference type="RefSeq" id="WP_145266070.1">
    <property type="nucleotide sequence ID" value="NZ_CP036316.1"/>
</dbReference>
<protein>
    <submittedName>
        <fullName evidence="1">Glycosyl transferase family 8</fullName>
    </submittedName>
</protein>
<dbReference type="InterPro" id="IPR002495">
    <property type="entry name" value="Glyco_trans_8"/>
</dbReference>
<dbReference type="GO" id="GO:0016757">
    <property type="term" value="F:glycosyltransferase activity"/>
    <property type="evidence" value="ECO:0007669"/>
    <property type="project" value="InterPro"/>
</dbReference>
<name>A0A517TEE6_9PLAN</name>
<dbReference type="Pfam" id="PF01501">
    <property type="entry name" value="Glyco_transf_8"/>
    <property type="match status" value="1"/>
</dbReference>
<dbReference type="OrthoDB" id="9798746at2"/>
<sequence length="513" mass="58733">MIELTQWWPEQTSFKKDWLVLGKGPTLANFDSSQTQFHTLGLNHVVQQFKVDVAHAIDIEVIGDCESFLVQNCRFLLMPFIPNVRCANGRIPLYKYFDLLPVLRHLSNEGRLIWYNFHDGEVERSHPEIASPSISARNFSVEAALDLLGHLGVKKVYSYGIDGGANYAPQFRSLNSTSLLANGQKSFDSQFAEMDKIIHKHKMEYRPLSEPMRVFVGTDDSQMVAAKVLEYSIKKHSSKPVKVTHMLNLAYPPITNPNIKPGTGFSFARFKIPELTNFHGRAMYCDADMQVFSDLSELWAAPFGDHTVLCTRQDYVPDVWKDNPAFAPGRQMSVMLLDCSRLNWDIYDIIEGLNNGDYTYKELMTELCITDPTEIRDDISPAWNSLEHYKPDTTRLLHYTNVPTQPWKYPQHPYHDVWIADFEEAILDGTLSIELVSDSVVKGYIYPELLKVAISVSQRISPRAEPPLALARNCVWDSMKKIRDQENEIIRLKNRMLVTMASTALRKLKSFFQ</sequence>
<organism evidence="1 2">
    <name type="scientific">Calycomorphotria hydatis</name>
    <dbReference type="NCBI Taxonomy" id="2528027"/>
    <lineage>
        <taxon>Bacteria</taxon>
        <taxon>Pseudomonadati</taxon>
        <taxon>Planctomycetota</taxon>
        <taxon>Planctomycetia</taxon>
        <taxon>Planctomycetales</taxon>
        <taxon>Planctomycetaceae</taxon>
        <taxon>Calycomorphotria</taxon>
    </lineage>
</organism>
<dbReference type="InterPro" id="IPR029044">
    <property type="entry name" value="Nucleotide-diphossugar_trans"/>
</dbReference>
<reference evidence="1 2" key="1">
    <citation type="submission" date="2019-02" db="EMBL/GenBank/DDBJ databases">
        <title>Deep-cultivation of Planctomycetes and their phenomic and genomic characterization uncovers novel biology.</title>
        <authorList>
            <person name="Wiegand S."/>
            <person name="Jogler M."/>
            <person name="Boedeker C."/>
            <person name="Pinto D."/>
            <person name="Vollmers J."/>
            <person name="Rivas-Marin E."/>
            <person name="Kohn T."/>
            <person name="Peeters S.H."/>
            <person name="Heuer A."/>
            <person name="Rast P."/>
            <person name="Oberbeckmann S."/>
            <person name="Bunk B."/>
            <person name="Jeske O."/>
            <person name="Meyerdierks A."/>
            <person name="Storesund J.E."/>
            <person name="Kallscheuer N."/>
            <person name="Luecker S."/>
            <person name="Lage O.M."/>
            <person name="Pohl T."/>
            <person name="Merkel B.J."/>
            <person name="Hornburger P."/>
            <person name="Mueller R.-W."/>
            <person name="Bruemmer F."/>
            <person name="Labrenz M."/>
            <person name="Spormann A.M."/>
            <person name="Op den Camp H."/>
            <person name="Overmann J."/>
            <person name="Amann R."/>
            <person name="Jetten M.S.M."/>
            <person name="Mascher T."/>
            <person name="Medema M.H."/>
            <person name="Devos D.P."/>
            <person name="Kaster A.-K."/>
            <person name="Ovreas L."/>
            <person name="Rohde M."/>
            <person name="Galperin M.Y."/>
            <person name="Jogler C."/>
        </authorList>
    </citation>
    <scope>NUCLEOTIDE SEQUENCE [LARGE SCALE GENOMIC DNA]</scope>
    <source>
        <strain evidence="1 2">V22</strain>
    </source>
</reference>
<keyword evidence="2" id="KW-1185">Reference proteome</keyword>
<gene>
    <name evidence="1" type="ORF">V22_40100</name>
</gene>
<dbReference type="PANTHER" id="PTHR35105">
    <property type="entry name" value="EXPRESSED PROTEIN"/>
    <property type="match status" value="1"/>
</dbReference>
<dbReference type="EMBL" id="CP036316">
    <property type="protein sequence ID" value="QDT66739.1"/>
    <property type="molecule type" value="Genomic_DNA"/>
</dbReference>
<evidence type="ECO:0000313" key="1">
    <source>
        <dbReference type="EMBL" id="QDT66739.1"/>
    </source>
</evidence>
<dbReference type="AlphaFoldDB" id="A0A517TEE6"/>
<proteinExistence type="predicted"/>
<dbReference type="Gene3D" id="3.90.550.10">
    <property type="entry name" value="Spore Coat Polysaccharide Biosynthesis Protein SpsA, Chain A"/>
    <property type="match status" value="1"/>
</dbReference>
<accession>A0A517TEE6</accession>
<keyword evidence="1" id="KW-0808">Transferase</keyword>
<dbReference type="PANTHER" id="PTHR35105:SF2">
    <property type="entry name" value="PROTEIN CDI"/>
    <property type="match status" value="1"/>
</dbReference>
<dbReference type="SUPFAM" id="SSF53448">
    <property type="entry name" value="Nucleotide-diphospho-sugar transferases"/>
    <property type="match status" value="1"/>
</dbReference>
<dbReference type="Proteomes" id="UP000319976">
    <property type="component" value="Chromosome"/>
</dbReference>